<dbReference type="InterPro" id="IPR004839">
    <property type="entry name" value="Aminotransferase_I/II_large"/>
</dbReference>
<evidence type="ECO:0000313" key="8">
    <source>
        <dbReference type="EMBL" id="KXT82453.1"/>
    </source>
</evidence>
<dbReference type="SUPFAM" id="SSF53383">
    <property type="entry name" value="PLP-dependent transferases"/>
    <property type="match status" value="1"/>
</dbReference>
<evidence type="ECO:0000313" key="9">
    <source>
        <dbReference type="Proteomes" id="UP000070678"/>
    </source>
</evidence>
<dbReference type="PANTHER" id="PTHR46577">
    <property type="entry name" value="HTH-TYPE TRANSCRIPTIONAL REGULATORY PROTEIN GABR"/>
    <property type="match status" value="1"/>
</dbReference>
<evidence type="ECO:0000256" key="5">
    <source>
        <dbReference type="ARBA" id="ARBA00023125"/>
    </source>
</evidence>
<dbReference type="InterPro" id="IPR051446">
    <property type="entry name" value="HTH_trans_reg/aminotransferase"/>
</dbReference>
<proteinExistence type="inferred from homology"/>
<dbReference type="PROSITE" id="PS50949">
    <property type="entry name" value="HTH_GNTR"/>
    <property type="match status" value="1"/>
</dbReference>
<dbReference type="InterPro" id="IPR015421">
    <property type="entry name" value="PyrdxlP-dep_Trfase_major"/>
</dbReference>
<dbReference type="EMBL" id="LQNX01000014">
    <property type="protein sequence ID" value="KXT82453.1"/>
    <property type="molecule type" value="Genomic_DNA"/>
</dbReference>
<reference evidence="8 9" key="1">
    <citation type="submission" date="2016-01" db="EMBL/GenBank/DDBJ databases">
        <title>Highly variable Streptococcus oralis are common among viridans streptococci isolated from primates.</title>
        <authorList>
            <person name="Denapaite D."/>
            <person name="Rieger M."/>
            <person name="Koendgen S."/>
            <person name="Brueckner R."/>
            <person name="Ochigava I."/>
            <person name="Kappeler P."/>
            <person name="Maetz-Rensing K."/>
            <person name="Leendertz F."/>
            <person name="Hakenbeck R."/>
        </authorList>
    </citation>
    <scope>NUCLEOTIDE SEQUENCE [LARGE SCALE GENOMIC DNA]</scope>
    <source>
        <strain evidence="8 9">DD15</strain>
    </source>
</reference>
<evidence type="ECO:0000256" key="6">
    <source>
        <dbReference type="ARBA" id="ARBA00023163"/>
    </source>
</evidence>
<sequence>MKKESKYQAVISFLKKGIESGKFPTGSRLPSIRQLSQDFHCSKDTIQRALLELRHEQYLYAKPQSGYYVLEQGQHQDLEIEVTDEHASAYDDFRICVNETLIGRENYLFNYYDNQEGLEELRQSVHQLLFNQALYCKPDQLVLTSGTQQALFILSQINFPSEGEKILVEQPTYHRMNRLLVAQGLAHQTIERRIDGIDLEELEEQFKSGKIKFFYTIPRFHYPLGHSYSDQEKRAILDLANQYGVYIVEDDYLGDLDPKKGQTFHYLDTEDRVIYIKSFSTSLFPALRITALILPNALKEAFVSYKNILDYDSNLIMQKALSLYIDSQLFEKNRLARLSLQENYQAQIKKVLEENTCPLPHYPLHDGLLLDLRNYPKIASLKHSSLKLNFFEKAYLDACPYQFAKVTLENLEELLEYIKAELD</sequence>
<dbReference type="InterPro" id="IPR036388">
    <property type="entry name" value="WH-like_DNA-bd_sf"/>
</dbReference>
<dbReference type="InterPro" id="IPR015424">
    <property type="entry name" value="PyrdxlP-dep_Trfase"/>
</dbReference>
<evidence type="ECO:0000256" key="3">
    <source>
        <dbReference type="ARBA" id="ARBA00022898"/>
    </source>
</evidence>
<dbReference type="InterPro" id="IPR000524">
    <property type="entry name" value="Tscrpt_reg_HTH_GntR"/>
</dbReference>
<dbReference type="OrthoDB" id="9802328at2"/>
<dbReference type="Pfam" id="PF00155">
    <property type="entry name" value="Aminotran_1_2"/>
    <property type="match status" value="1"/>
</dbReference>
<dbReference type="CDD" id="cd07377">
    <property type="entry name" value="WHTH_GntR"/>
    <property type="match status" value="1"/>
</dbReference>
<dbReference type="Proteomes" id="UP000070678">
    <property type="component" value="Unassembled WGS sequence"/>
</dbReference>
<keyword evidence="2" id="KW-0032">Aminotransferase</keyword>
<organism evidence="8 9">
    <name type="scientific">Streptococcus oralis</name>
    <dbReference type="NCBI Taxonomy" id="1303"/>
    <lineage>
        <taxon>Bacteria</taxon>
        <taxon>Bacillati</taxon>
        <taxon>Bacillota</taxon>
        <taxon>Bacilli</taxon>
        <taxon>Lactobacillales</taxon>
        <taxon>Streptococcaceae</taxon>
        <taxon>Streptococcus</taxon>
    </lineage>
</organism>
<comment type="similarity">
    <text evidence="1">In the C-terminal section; belongs to the class-I pyridoxal-phosphate-dependent aminotransferase family.</text>
</comment>
<dbReference type="Gene3D" id="3.40.640.10">
    <property type="entry name" value="Type I PLP-dependent aspartate aminotransferase-like (Major domain)"/>
    <property type="match status" value="1"/>
</dbReference>
<evidence type="ECO:0000256" key="1">
    <source>
        <dbReference type="ARBA" id="ARBA00005384"/>
    </source>
</evidence>
<dbReference type="CDD" id="cd00609">
    <property type="entry name" value="AAT_like"/>
    <property type="match status" value="1"/>
</dbReference>
<dbReference type="AlphaFoldDB" id="A0A139P2X6"/>
<evidence type="ECO:0000259" key="7">
    <source>
        <dbReference type="PROSITE" id="PS50949"/>
    </source>
</evidence>
<evidence type="ECO:0000256" key="2">
    <source>
        <dbReference type="ARBA" id="ARBA00022576"/>
    </source>
</evidence>
<keyword evidence="6" id="KW-0804">Transcription</keyword>
<dbReference type="InterPro" id="IPR036390">
    <property type="entry name" value="WH_DNA-bd_sf"/>
</dbReference>
<dbReference type="Pfam" id="PF00392">
    <property type="entry name" value="GntR"/>
    <property type="match status" value="1"/>
</dbReference>
<dbReference type="SMART" id="SM00345">
    <property type="entry name" value="HTH_GNTR"/>
    <property type="match status" value="1"/>
</dbReference>
<comment type="caution">
    <text evidence="8">The sequence shown here is derived from an EMBL/GenBank/DDBJ whole genome shotgun (WGS) entry which is preliminary data.</text>
</comment>
<gene>
    <name evidence="8" type="ORF">SORDD15_00269</name>
</gene>
<protein>
    <submittedName>
        <fullName evidence="8">Putative transcriptional regulator of pyridoxine metabolism</fullName>
    </submittedName>
</protein>
<keyword evidence="3" id="KW-0663">Pyridoxal phosphate</keyword>
<dbReference type="PATRIC" id="fig|1303.78.peg.280"/>
<dbReference type="SUPFAM" id="SSF46785">
    <property type="entry name" value="Winged helix' DNA-binding domain"/>
    <property type="match status" value="1"/>
</dbReference>
<dbReference type="Gene3D" id="1.10.10.10">
    <property type="entry name" value="Winged helix-like DNA-binding domain superfamily/Winged helix DNA-binding domain"/>
    <property type="match status" value="1"/>
</dbReference>
<name>A0A139P2X6_STROR</name>
<dbReference type="GO" id="GO:0003700">
    <property type="term" value="F:DNA-binding transcription factor activity"/>
    <property type="evidence" value="ECO:0007669"/>
    <property type="project" value="InterPro"/>
</dbReference>
<feature type="domain" description="HTH gntR-type" evidence="7">
    <location>
        <begin position="4"/>
        <end position="72"/>
    </location>
</feature>
<dbReference type="GO" id="GO:0030170">
    <property type="term" value="F:pyridoxal phosphate binding"/>
    <property type="evidence" value="ECO:0007669"/>
    <property type="project" value="InterPro"/>
</dbReference>
<dbReference type="GO" id="GO:0003677">
    <property type="term" value="F:DNA binding"/>
    <property type="evidence" value="ECO:0007669"/>
    <property type="project" value="UniProtKB-KW"/>
</dbReference>
<dbReference type="RefSeq" id="WP_061413708.1">
    <property type="nucleotide sequence ID" value="NZ_KQ969521.1"/>
</dbReference>
<evidence type="ECO:0000256" key="4">
    <source>
        <dbReference type="ARBA" id="ARBA00023015"/>
    </source>
</evidence>
<accession>A0A139P2X6</accession>
<dbReference type="PANTHER" id="PTHR46577:SF1">
    <property type="entry name" value="HTH-TYPE TRANSCRIPTIONAL REGULATORY PROTEIN GABR"/>
    <property type="match status" value="1"/>
</dbReference>
<keyword evidence="2" id="KW-0808">Transferase</keyword>
<dbReference type="GO" id="GO:0008483">
    <property type="term" value="F:transaminase activity"/>
    <property type="evidence" value="ECO:0007669"/>
    <property type="project" value="UniProtKB-KW"/>
</dbReference>
<keyword evidence="5" id="KW-0238">DNA-binding</keyword>
<keyword evidence="4" id="KW-0805">Transcription regulation</keyword>